<protein>
    <submittedName>
        <fullName evidence="11">Host cell factor</fullName>
    </submittedName>
</protein>
<dbReference type="InterPro" id="IPR059124">
    <property type="entry name" value="Kelch_HCF"/>
</dbReference>
<feature type="compositionally biased region" description="Basic and acidic residues" evidence="8">
    <location>
        <begin position="1029"/>
        <end position="1039"/>
    </location>
</feature>
<keyword evidence="5" id="KW-0068">Autocatalytic cleavage</keyword>
<feature type="domain" description="Fibronectin type-III" evidence="9">
    <location>
        <begin position="1475"/>
        <end position="1580"/>
    </location>
</feature>
<dbReference type="InterPro" id="IPR043536">
    <property type="entry name" value="HCF1/2"/>
</dbReference>
<dbReference type="GeneID" id="106742762"/>
<dbReference type="Gene3D" id="2.120.10.80">
    <property type="entry name" value="Kelch-type beta propeller"/>
    <property type="match status" value="2"/>
</dbReference>
<evidence type="ECO:0000256" key="7">
    <source>
        <dbReference type="ARBA" id="ARBA00023306"/>
    </source>
</evidence>
<accession>A0A6P3WZZ2</accession>
<evidence type="ECO:0000256" key="2">
    <source>
        <dbReference type="ARBA" id="ARBA00022441"/>
    </source>
</evidence>
<keyword evidence="4" id="KW-0677">Repeat</keyword>
<dbReference type="Proteomes" id="UP000515204">
    <property type="component" value="Unplaced"/>
</dbReference>
<dbReference type="Gene3D" id="6.10.250.2590">
    <property type="match status" value="1"/>
</dbReference>
<feature type="compositionally biased region" description="Low complexity" evidence="8">
    <location>
        <begin position="1042"/>
        <end position="1084"/>
    </location>
</feature>
<evidence type="ECO:0000313" key="10">
    <source>
        <dbReference type="Proteomes" id="UP000515204"/>
    </source>
</evidence>
<dbReference type="InterPro" id="IPR036116">
    <property type="entry name" value="FN3_sf"/>
</dbReference>
<feature type="compositionally biased region" description="Polar residues" evidence="8">
    <location>
        <begin position="1590"/>
        <end position="1601"/>
    </location>
</feature>
<evidence type="ECO:0000256" key="8">
    <source>
        <dbReference type="SAM" id="MobiDB-lite"/>
    </source>
</evidence>
<feature type="region of interest" description="Disordered" evidence="8">
    <location>
        <begin position="461"/>
        <end position="481"/>
    </location>
</feature>
<keyword evidence="6" id="KW-0539">Nucleus</keyword>
<evidence type="ECO:0000256" key="3">
    <source>
        <dbReference type="ARBA" id="ARBA00022553"/>
    </source>
</evidence>
<sequence length="1629" mass="172127">MAAPMLKWKRITNPTGPQPRPRHGHRAVAIKDLMVVFGGGNEGIVDELHVYNTATNQWFVPSTRGDIPPGCAAYGFVVDGTRILVFGGMVEYGKYSNELYELQASKWEWKRLKPKPPKDNIPPCPRLGHSFTLIGNRVFLFGGLANDSDDPKNNIPRYLNDLYTLELLPNGVTAWDVPTTQGSSPPPRESHTGVAYTDRTTGKSCLVIYGGMSGCRLGDLWFLDVDSMTWNRPVVHGPTPLPRSLHTATLIGHRMYVFGGWVPLVVDDVKVATHEKEWKCTSTLACLNLETLTWEQLTVDSLEENTPRARAGHCAVGVHSRLYVWSGRDGYRKAWNNQVCCKDLWYLEVSKPPAPSRVQLVRASTQTLEVSWTATPSAQYYILQIQKYDMPPAASAGAFPPVSAATPNVTPVSAAPAVAAPTTVPVTSPPITTAVSIPTNPTSVRSTVTPVTPLRVQPTVQSPVQKTVPTPQVVQKTTSPMTPRVAAGNVIRIRSPLVSTATAATAATATAVVVTTEQHQQSQQTSPTVTTTVATGQTPAAMSGIAALAAAAAATPKITMNNVPILPQAATNTIRMKNVQPGQQIRFAAPGATVLRTASPPQNKQIILQKSGQNISGQTGIVHLLKTGQVACGMVAATGPKVSLIPSKAVQGTGVKLLNHGPAILRLVNPNTVAGSKLLTTMKTSGLVTMSKGQNITGKQTIMITKPGGNGGLVGRTNQIIVVTTGSGLRAVQTVTTSQAGAGQGTNLTTPVNVLPLSATNHVTNQQGVKMIVVSSGTVGGGTAGKPITITVPGQGGVPKTVTIATKGSPQAIFNPGKSQIVVPQMQKTPDTVTMSGKPVTLQMSGGMGAKTVTLMPTSSSIVTTSSASDSIDTSKMLFVPSQKQPSASLASTSDGPATTDAALAALAAEAGLIDPVQEPSGGLSFMVATDDGAGGDKVEDSCNGNEATTAAALVSQMGAGEPMQVDGDGNFVLPQVDGPTDILLSEDEENDKIDLNDEDPAPERATEAAVDESTPMEQDDVNAAGSIHTEEPAVKEEETAPVEAPAEASAETPTEATAEAPAEATTEATAEATAELPEATSAAVDQVPEDTKGTVDNPPADEEVPMDTSVDSAELPNEKMDIGSPLTDEPKAEKAELPFVQSPAAQAPSEAEMPLADVDSAEPEATENQDERQNEHQDEHQNQHQDENQEESDQTKSAKVEPYLSDAEKSPVPESLPIEDSASQLSQDEAQDAEKVKDEITEPEADLPMTEDSSLVKSEDLNEPMMTDSASPVTDAPNQVPVTAPVVAPTVQPVKLEPSEPMEQEKLPDLPVSSVNGVAASLDKDAESLQKTHTPIKIDVKEDPAIIKRESLKQDKINDARSDIPDDSTALCTLASAALGSTESVKGEDEKKDPEWYDVGVIKGTTFTVQHYYLPGDEPLDITQPLTMDVFKERTKIALEPGTAYKFRIAAVNSCGRSAWSEVSAFKTCLPGFPGAPSAIKISKSADGAQISWEPPPSNVGPILEYSVYLAVRSTALNNDGEAKTVVSTPNQLAFIRVYCGSSNSCSVNNSALNAAHVDTTTKPAIIFRIAARNDKGYGPATQVRWLQDPTTGVKNNPQSVKRPGADLRTQVNSPQKKAKQETSDNFS</sequence>
<keyword evidence="2" id="KW-0880">Kelch repeat</keyword>
<dbReference type="Gene3D" id="2.60.40.10">
    <property type="entry name" value="Immunoglobulins"/>
    <property type="match status" value="2"/>
</dbReference>
<feature type="compositionally biased region" description="Acidic residues" evidence="8">
    <location>
        <begin position="986"/>
        <end position="1001"/>
    </location>
</feature>
<dbReference type="GO" id="GO:0035097">
    <property type="term" value="C:histone methyltransferase complex"/>
    <property type="evidence" value="ECO:0007669"/>
    <property type="project" value="TreeGrafter"/>
</dbReference>
<dbReference type="GO" id="GO:0006338">
    <property type="term" value="P:chromatin remodeling"/>
    <property type="evidence" value="ECO:0007669"/>
    <property type="project" value="TreeGrafter"/>
</dbReference>
<feature type="compositionally biased region" description="Basic and acidic residues" evidence="8">
    <location>
        <begin position="1170"/>
        <end position="1200"/>
    </location>
</feature>
<gene>
    <name evidence="11" type="primary">LOC106742762</name>
</gene>
<evidence type="ECO:0000256" key="5">
    <source>
        <dbReference type="ARBA" id="ARBA00022813"/>
    </source>
</evidence>
<comment type="subcellular location">
    <subcellularLocation>
        <location evidence="1">Nucleus</location>
    </subcellularLocation>
</comment>
<feature type="compositionally biased region" description="Basic and acidic residues" evidence="8">
    <location>
        <begin position="1620"/>
        <end position="1629"/>
    </location>
</feature>
<dbReference type="CDD" id="cd00063">
    <property type="entry name" value="FN3"/>
    <property type="match status" value="2"/>
</dbReference>
<reference evidence="11" key="1">
    <citation type="submission" date="2025-08" db="UniProtKB">
        <authorList>
            <consortium name="RefSeq"/>
        </authorList>
    </citation>
    <scope>IDENTIFICATION</scope>
</reference>
<evidence type="ECO:0000256" key="6">
    <source>
        <dbReference type="ARBA" id="ARBA00023242"/>
    </source>
</evidence>
<dbReference type="FunFam" id="2.120.10.80:FF:000008">
    <property type="entry name" value="host cell factor 1 isoform X1"/>
    <property type="match status" value="1"/>
</dbReference>
<evidence type="ECO:0000313" key="11">
    <source>
        <dbReference type="RefSeq" id="XP_014471492.1"/>
    </source>
</evidence>
<dbReference type="FunFam" id="2.120.10.80:FF:000015">
    <property type="entry name" value="host cell factor 1 isoform X1"/>
    <property type="match status" value="1"/>
</dbReference>
<dbReference type="SUPFAM" id="SSF117281">
    <property type="entry name" value="Kelch motif"/>
    <property type="match status" value="1"/>
</dbReference>
<feature type="compositionally biased region" description="Low complexity" evidence="8">
    <location>
        <begin position="461"/>
        <end position="480"/>
    </location>
</feature>
<dbReference type="SUPFAM" id="SSF49265">
    <property type="entry name" value="Fibronectin type III"/>
    <property type="match status" value="1"/>
</dbReference>
<dbReference type="GO" id="GO:0003713">
    <property type="term" value="F:transcription coactivator activity"/>
    <property type="evidence" value="ECO:0007669"/>
    <property type="project" value="TreeGrafter"/>
</dbReference>
<dbReference type="InterPro" id="IPR015915">
    <property type="entry name" value="Kelch-typ_b-propeller"/>
</dbReference>
<dbReference type="PANTHER" id="PTHR46003:SF1">
    <property type="entry name" value="HOST CELL FACTOR"/>
    <property type="match status" value="1"/>
</dbReference>
<keyword evidence="7" id="KW-0131">Cell cycle</keyword>
<dbReference type="CTD" id="43788"/>
<proteinExistence type="predicted"/>
<evidence type="ECO:0000256" key="1">
    <source>
        <dbReference type="ARBA" id="ARBA00004123"/>
    </source>
</evidence>
<keyword evidence="3" id="KW-0597">Phosphoprotein</keyword>
<feature type="compositionally biased region" description="Acidic residues" evidence="8">
    <location>
        <begin position="1160"/>
        <end position="1169"/>
    </location>
</feature>
<dbReference type="InterPro" id="IPR013783">
    <property type="entry name" value="Ig-like_fold"/>
</dbReference>
<dbReference type="RefSeq" id="XP_014471492.1">
    <property type="nucleotide sequence ID" value="XM_014616006.1"/>
</dbReference>
<feature type="region of interest" description="Disordered" evidence="8">
    <location>
        <begin position="1590"/>
        <end position="1629"/>
    </location>
</feature>
<dbReference type="OrthoDB" id="10001928at2759"/>
<feature type="region of interest" description="Disordered" evidence="8">
    <location>
        <begin position="986"/>
        <end position="1281"/>
    </location>
</feature>
<dbReference type="PANTHER" id="PTHR46003">
    <property type="entry name" value="HOST CELL FACTOR"/>
    <property type="match status" value="1"/>
</dbReference>
<organism evidence="10 11">
    <name type="scientific">Dinoponera quadriceps</name>
    <name type="common">South American ant</name>
    <dbReference type="NCBI Taxonomy" id="609295"/>
    <lineage>
        <taxon>Eukaryota</taxon>
        <taxon>Metazoa</taxon>
        <taxon>Ecdysozoa</taxon>
        <taxon>Arthropoda</taxon>
        <taxon>Hexapoda</taxon>
        <taxon>Insecta</taxon>
        <taxon>Pterygota</taxon>
        <taxon>Neoptera</taxon>
        <taxon>Endopterygota</taxon>
        <taxon>Hymenoptera</taxon>
        <taxon>Apocrita</taxon>
        <taxon>Aculeata</taxon>
        <taxon>Formicoidea</taxon>
        <taxon>Formicidae</taxon>
        <taxon>Ponerinae</taxon>
        <taxon>Ponerini</taxon>
        <taxon>Dinoponera</taxon>
    </lineage>
</organism>
<evidence type="ECO:0000259" key="9">
    <source>
        <dbReference type="SMART" id="SM00060"/>
    </source>
</evidence>
<dbReference type="Pfam" id="PF13854">
    <property type="entry name" value="Kelch_HCF"/>
    <property type="match status" value="1"/>
</dbReference>
<name>A0A6P3WZZ2_DINQU</name>
<dbReference type="SMART" id="SM00060">
    <property type="entry name" value="FN3"/>
    <property type="match status" value="1"/>
</dbReference>
<keyword evidence="10" id="KW-1185">Reference proteome</keyword>
<dbReference type="KEGG" id="dqu:106742762"/>
<dbReference type="InterPro" id="IPR003961">
    <property type="entry name" value="FN3_dom"/>
</dbReference>
<evidence type="ECO:0000256" key="4">
    <source>
        <dbReference type="ARBA" id="ARBA00022737"/>
    </source>
</evidence>